<evidence type="ECO:0000256" key="1">
    <source>
        <dbReference type="SAM" id="MobiDB-lite"/>
    </source>
</evidence>
<name>A0A7C4RTF3_9BACT</name>
<feature type="compositionally biased region" description="Polar residues" evidence="1">
    <location>
        <begin position="34"/>
        <end position="44"/>
    </location>
</feature>
<dbReference type="EMBL" id="DSUH01000296">
    <property type="protein sequence ID" value="HGU33722.1"/>
    <property type="molecule type" value="Genomic_DNA"/>
</dbReference>
<gene>
    <name evidence="2" type="ORF">ENS29_12845</name>
</gene>
<protein>
    <submittedName>
        <fullName evidence="2">Uncharacterized protein</fullName>
    </submittedName>
</protein>
<evidence type="ECO:0000313" key="2">
    <source>
        <dbReference type="EMBL" id="HGU33722.1"/>
    </source>
</evidence>
<feature type="region of interest" description="Disordered" evidence="1">
    <location>
        <begin position="1"/>
        <end position="54"/>
    </location>
</feature>
<organism evidence="2">
    <name type="scientific">Desulfatirhabdium butyrativorans</name>
    <dbReference type="NCBI Taxonomy" id="340467"/>
    <lineage>
        <taxon>Bacteria</taxon>
        <taxon>Pseudomonadati</taxon>
        <taxon>Thermodesulfobacteriota</taxon>
        <taxon>Desulfobacteria</taxon>
        <taxon>Desulfobacterales</taxon>
        <taxon>Desulfatirhabdiaceae</taxon>
        <taxon>Desulfatirhabdium</taxon>
    </lineage>
</organism>
<feature type="compositionally biased region" description="Basic and acidic residues" evidence="1">
    <location>
        <begin position="12"/>
        <end position="33"/>
    </location>
</feature>
<sequence>MPFTAGSWRHWTFSEERDRGAGDRSQKSGDRSQETGNRSQGSGDRSQETGVRNEKKSGWSLFLIGLQSGEELHVPSFRAVAAYFNENSACVGAGFNPAPTNFHDKWPWQG</sequence>
<accession>A0A7C4RTF3</accession>
<dbReference type="AlphaFoldDB" id="A0A7C4RTF3"/>
<feature type="compositionally biased region" description="Basic and acidic residues" evidence="1">
    <location>
        <begin position="45"/>
        <end position="54"/>
    </location>
</feature>
<comment type="caution">
    <text evidence="2">The sequence shown here is derived from an EMBL/GenBank/DDBJ whole genome shotgun (WGS) entry which is preliminary data.</text>
</comment>
<reference evidence="2" key="1">
    <citation type="journal article" date="2020" name="mSystems">
        <title>Genome- and Community-Level Interaction Insights into Carbon Utilization and Element Cycling Functions of Hydrothermarchaeota in Hydrothermal Sediment.</title>
        <authorList>
            <person name="Zhou Z."/>
            <person name="Liu Y."/>
            <person name="Xu W."/>
            <person name="Pan J."/>
            <person name="Luo Z.H."/>
            <person name="Li M."/>
        </authorList>
    </citation>
    <scope>NUCLEOTIDE SEQUENCE [LARGE SCALE GENOMIC DNA]</scope>
    <source>
        <strain evidence="2">SpSt-477</strain>
    </source>
</reference>
<proteinExistence type="predicted"/>